<name>A0A382B3P5_9ZZZZ</name>
<evidence type="ECO:0000256" key="1">
    <source>
        <dbReference type="ARBA" id="ARBA00005896"/>
    </source>
</evidence>
<dbReference type="GO" id="GO:0006790">
    <property type="term" value="P:sulfur compound metabolic process"/>
    <property type="evidence" value="ECO:0007669"/>
    <property type="project" value="TreeGrafter"/>
</dbReference>
<dbReference type="GO" id="GO:0046872">
    <property type="term" value="F:metal ion binding"/>
    <property type="evidence" value="ECO:0007669"/>
    <property type="project" value="UniProtKB-KW"/>
</dbReference>
<proteinExistence type="inferred from homology"/>
<dbReference type="PANTHER" id="PTHR30468">
    <property type="entry name" value="ALPHA-KETOGLUTARATE-DEPENDENT SULFONATE DIOXYGENASE"/>
    <property type="match status" value="1"/>
</dbReference>
<dbReference type="SUPFAM" id="SSF51197">
    <property type="entry name" value="Clavaminate synthase-like"/>
    <property type="match status" value="1"/>
</dbReference>
<keyword evidence="3" id="KW-0223">Dioxygenase</keyword>
<evidence type="ECO:0000256" key="2">
    <source>
        <dbReference type="ARBA" id="ARBA00022723"/>
    </source>
</evidence>
<evidence type="ECO:0000259" key="6">
    <source>
        <dbReference type="Pfam" id="PF02668"/>
    </source>
</evidence>
<dbReference type="Pfam" id="PF02668">
    <property type="entry name" value="TauD"/>
    <property type="match status" value="1"/>
</dbReference>
<keyword evidence="2" id="KW-0479">Metal-binding</keyword>
<dbReference type="GO" id="GO:0005737">
    <property type="term" value="C:cytoplasm"/>
    <property type="evidence" value="ECO:0007669"/>
    <property type="project" value="TreeGrafter"/>
</dbReference>
<dbReference type="PANTHER" id="PTHR30468:SF1">
    <property type="entry name" value="ALPHA-KETOGLUTARATE-DEPENDENT SULFONATE DIOXYGENASE"/>
    <property type="match status" value="1"/>
</dbReference>
<dbReference type="InterPro" id="IPR042098">
    <property type="entry name" value="TauD-like_sf"/>
</dbReference>
<comment type="similarity">
    <text evidence="1">Belongs to the TfdA dioxygenase family.</text>
</comment>
<sequence>VAVCRRADEKAPLFAPNWHTDWSFQENPPIGTSLYGVVIPPVGGDTSYANLQLALKKMPDAMRQRFEGLKAVHSARLAYAPDGTYGDRAEEADRSMRIIYSDTAYESQVHDLVVTHPDSGNETIIGCAGYIIGLEGMAQEQASDLLQQLYAWQSREEFQYTHKWQENMLVIWDNRSVMHRANGGYDGYERELHRTTIYRPEGFLNPESGTVTAF</sequence>
<dbReference type="InterPro" id="IPR051323">
    <property type="entry name" value="AtsK-like"/>
</dbReference>
<dbReference type="AlphaFoldDB" id="A0A382B3P5"/>
<keyword evidence="4" id="KW-0560">Oxidoreductase</keyword>
<gene>
    <name evidence="7" type="ORF">METZ01_LOCUS161153</name>
</gene>
<reference evidence="7" key="1">
    <citation type="submission" date="2018-05" db="EMBL/GenBank/DDBJ databases">
        <authorList>
            <person name="Lanie J.A."/>
            <person name="Ng W.-L."/>
            <person name="Kazmierczak K.M."/>
            <person name="Andrzejewski T.M."/>
            <person name="Davidsen T.M."/>
            <person name="Wayne K.J."/>
            <person name="Tettelin H."/>
            <person name="Glass J.I."/>
            <person name="Rusch D."/>
            <person name="Podicherti R."/>
            <person name="Tsui H.-C.T."/>
            <person name="Winkler M.E."/>
        </authorList>
    </citation>
    <scope>NUCLEOTIDE SEQUENCE</scope>
</reference>
<dbReference type="InterPro" id="IPR003819">
    <property type="entry name" value="TauD/TfdA-like"/>
</dbReference>
<evidence type="ECO:0000256" key="5">
    <source>
        <dbReference type="ARBA" id="ARBA00023004"/>
    </source>
</evidence>
<dbReference type="Gene3D" id="3.60.130.10">
    <property type="entry name" value="Clavaminate synthase-like"/>
    <property type="match status" value="1"/>
</dbReference>
<evidence type="ECO:0000256" key="3">
    <source>
        <dbReference type="ARBA" id="ARBA00022964"/>
    </source>
</evidence>
<dbReference type="GO" id="GO:0000908">
    <property type="term" value="F:taurine dioxygenase activity"/>
    <property type="evidence" value="ECO:0007669"/>
    <property type="project" value="TreeGrafter"/>
</dbReference>
<feature type="non-terminal residue" evidence="7">
    <location>
        <position position="1"/>
    </location>
</feature>
<dbReference type="EMBL" id="UINC01028027">
    <property type="protein sequence ID" value="SVB08299.1"/>
    <property type="molecule type" value="Genomic_DNA"/>
</dbReference>
<organism evidence="7">
    <name type="scientific">marine metagenome</name>
    <dbReference type="NCBI Taxonomy" id="408172"/>
    <lineage>
        <taxon>unclassified sequences</taxon>
        <taxon>metagenomes</taxon>
        <taxon>ecological metagenomes</taxon>
    </lineage>
</organism>
<evidence type="ECO:0000256" key="4">
    <source>
        <dbReference type="ARBA" id="ARBA00023002"/>
    </source>
</evidence>
<protein>
    <recommendedName>
        <fullName evidence="6">TauD/TfdA-like domain-containing protein</fullName>
    </recommendedName>
</protein>
<keyword evidence="5" id="KW-0408">Iron</keyword>
<accession>A0A382B3P5</accession>
<evidence type="ECO:0000313" key="7">
    <source>
        <dbReference type="EMBL" id="SVB08299.1"/>
    </source>
</evidence>
<feature type="domain" description="TauD/TfdA-like" evidence="6">
    <location>
        <begin position="16"/>
        <end position="196"/>
    </location>
</feature>